<dbReference type="EMBL" id="JAOPJF010000024">
    <property type="protein sequence ID" value="KAK1145429.1"/>
    <property type="molecule type" value="Genomic_DNA"/>
</dbReference>
<organism evidence="1 2">
    <name type="scientific">Aspergillus melleus</name>
    <dbReference type="NCBI Taxonomy" id="138277"/>
    <lineage>
        <taxon>Eukaryota</taxon>
        <taxon>Fungi</taxon>
        <taxon>Dikarya</taxon>
        <taxon>Ascomycota</taxon>
        <taxon>Pezizomycotina</taxon>
        <taxon>Eurotiomycetes</taxon>
        <taxon>Eurotiomycetidae</taxon>
        <taxon>Eurotiales</taxon>
        <taxon>Aspergillaceae</taxon>
        <taxon>Aspergillus</taxon>
        <taxon>Aspergillus subgen. Circumdati</taxon>
    </lineage>
</organism>
<dbReference type="Proteomes" id="UP001177260">
    <property type="component" value="Unassembled WGS sequence"/>
</dbReference>
<sequence length="153" mass="16911">MKVSVAVASLLAASASAFDKYQPWGKRDYSCVNIYQGIPDNSTVAPGDKIDLRFNRAPTTHCADPLNKYEAGSYSVWLYNNPVRHLDTIHFDQELQLKTGIRESDGAVTITIPKNVTAAKDDSVWYLRLDTTLTNAPQMPSLYDALGPFSIKA</sequence>
<proteinExistence type="predicted"/>
<comment type="caution">
    <text evidence="1">The sequence shown here is derived from an EMBL/GenBank/DDBJ whole genome shotgun (WGS) entry which is preliminary data.</text>
</comment>
<gene>
    <name evidence="1" type="ORF">N8T08_004304</name>
</gene>
<protein>
    <submittedName>
        <fullName evidence="1">Uncharacterized protein</fullName>
    </submittedName>
</protein>
<accession>A0ACC3B5D5</accession>
<name>A0ACC3B5D5_9EURO</name>
<keyword evidence="2" id="KW-1185">Reference proteome</keyword>
<reference evidence="1 2" key="1">
    <citation type="journal article" date="2023" name="ACS Omega">
        <title>Identification of the Neoaspergillic Acid Biosynthesis Gene Cluster by Establishing an In Vitro CRISPR-Ribonucleoprotein Genetic System in Aspergillus melleus.</title>
        <authorList>
            <person name="Yuan B."/>
            <person name="Grau M.F."/>
            <person name="Murata R.M."/>
            <person name="Torok T."/>
            <person name="Venkateswaran K."/>
            <person name="Stajich J.E."/>
            <person name="Wang C.C.C."/>
        </authorList>
    </citation>
    <scope>NUCLEOTIDE SEQUENCE [LARGE SCALE GENOMIC DNA]</scope>
    <source>
        <strain evidence="1 2">IMV 1140</strain>
    </source>
</reference>
<evidence type="ECO:0000313" key="1">
    <source>
        <dbReference type="EMBL" id="KAK1145429.1"/>
    </source>
</evidence>
<evidence type="ECO:0000313" key="2">
    <source>
        <dbReference type="Proteomes" id="UP001177260"/>
    </source>
</evidence>